<keyword evidence="2" id="KW-1185">Reference proteome</keyword>
<dbReference type="EMBL" id="SMFR01000013">
    <property type="protein sequence ID" value="TCJ88126.1"/>
    <property type="molecule type" value="Genomic_DNA"/>
</dbReference>
<evidence type="ECO:0000313" key="2">
    <source>
        <dbReference type="Proteomes" id="UP000294856"/>
    </source>
</evidence>
<comment type="caution">
    <text evidence="1">The sequence shown here is derived from an EMBL/GenBank/DDBJ whole genome shotgun (WGS) entry which is preliminary data.</text>
</comment>
<proteinExistence type="predicted"/>
<dbReference type="AlphaFoldDB" id="A0A4R1F1W1"/>
<gene>
    <name evidence="1" type="ORF">DFR71_6668</name>
</gene>
<dbReference type="OrthoDB" id="7845843at2"/>
<protein>
    <submittedName>
        <fullName evidence="1">Uncharacterized protein</fullName>
    </submittedName>
</protein>
<reference evidence="1 2" key="1">
    <citation type="submission" date="2019-03" db="EMBL/GenBank/DDBJ databases">
        <title>Genomic Encyclopedia of Type Strains, Phase IV (KMG-IV): sequencing the most valuable type-strain genomes for metagenomic binning, comparative biology and taxonomic classification.</title>
        <authorList>
            <person name="Goeker M."/>
        </authorList>
    </citation>
    <scope>NUCLEOTIDE SEQUENCE [LARGE SCALE GENOMIC DNA]</scope>
    <source>
        <strain evidence="1 2">DSM 44684</strain>
    </source>
</reference>
<organism evidence="1 2">
    <name type="scientific">Nocardia alba</name>
    <dbReference type="NCBI Taxonomy" id="225051"/>
    <lineage>
        <taxon>Bacteria</taxon>
        <taxon>Bacillati</taxon>
        <taxon>Actinomycetota</taxon>
        <taxon>Actinomycetes</taxon>
        <taxon>Mycobacteriales</taxon>
        <taxon>Nocardiaceae</taxon>
        <taxon>Nocardia</taxon>
    </lineage>
</organism>
<accession>A0A4R1F1W1</accession>
<dbReference type="Proteomes" id="UP000294856">
    <property type="component" value="Unassembled WGS sequence"/>
</dbReference>
<name>A0A4R1F1W1_9NOCA</name>
<sequence>MARRKPTIPERAELARAAVKYIAHHTEREPDQEPYDLAFRGLGKIIWLHAQSRDGIAAYAATCWITGEEPYAGMDQADLADAERGRQAQAEHNRAVATRTNERVQTRIDVIDQTSVRCTAPTKSGRPCGIEPLAGRNLCHVHAPDLQCGAVKADGKRCAIPTGGRGACATHQNPATS</sequence>
<evidence type="ECO:0000313" key="1">
    <source>
        <dbReference type="EMBL" id="TCJ88126.1"/>
    </source>
</evidence>
<dbReference type="RefSeq" id="WP_067460280.1">
    <property type="nucleotide sequence ID" value="NZ_SMFR01000013.1"/>
</dbReference>